<dbReference type="SMART" id="SM00418">
    <property type="entry name" value="HTH_ARSR"/>
    <property type="match status" value="1"/>
</dbReference>
<dbReference type="Proteomes" id="UP000002139">
    <property type="component" value="Chromosome"/>
</dbReference>
<name>A9F0M3_SORC5</name>
<protein>
    <submittedName>
        <fullName evidence="2">Transcriptional regulator, ArsR family</fullName>
    </submittedName>
</protein>
<sequence>MQPPGCTIPSRSTKCNHLIAPRPSLDFRASIHNHMVVDSLSTTLAALSDATRRAILVRLKTGPASVHELAQPFQISQQAISKHLATLERAGLIEKRRDGRQNVCQLNPAPMREVASWVEQYRQHWDEAFGRLDDLLHELHPPKKG</sequence>
<dbReference type="PROSITE" id="PS50987">
    <property type="entry name" value="HTH_ARSR_2"/>
    <property type="match status" value="1"/>
</dbReference>
<dbReference type="SUPFAM" id="SSF46785">
    <property type="entry name" value="Winged helix' DNA-binding domain"/>
    <property type="match status" value="1"/>
</dbReference>
<dbReference type="NCBIfam" id="NF033788">
    <property type="entry name" value="HTH_metalloreg"/>
    <property type="match status" value="1"/>
</dbReference>
<dbReference type="EMBL" id="AM746676">
    <property type="protein sequence ID" value="CAN91284.1"/>
    <property type="molecule type" value="Genomic_DNA"/>
</dbReference>
<gene>
    <name evidence="2" type="ordered locus">sce1127</name>
</gene>
<dbReference type="GO" id="GO:0003700">
    <property type="term" value="F:DNA-binding transcription factor activity"/>
    <property type="evidence" value="ECO:0007669"/>
    <property type="project" value="InterPro"/>
</dbReference>
<dbReference type="Gene3D" id="1.10.10.10">
    <property type="entry name" value="Winged helix-like DNA-binding domain superfamily/Winged helix DNA-binding domain"/>
    <property type="match status" value="1"/>
</dbReference>
<dbReference type="InterPro" id="IPR001845">
    <property type="entry name" value="HTH_ArsR_DNA-bd_dom"/>
</dbReference>
<reference evidence="2 3" key="1">
    <citation type="journal article" date="2007" name="Nat. Biotechnol.">
        <title>Complete genome sequence of the myxobacterium Sorangium cellulosum.</title>
        <authorList>
            <person name="Schneiker S."/>
            <person name="Perlova O."/>
            <person name="Kaiser O."/>
            <person name="Gerth K."/>
            <person name="Alici A."/>
            <person name="Altmeyer M.O."/>
            <person name="Bartels D."/>
            <person name="Bekel T."/>
            <person name="Beyer S."/>
            <person name="Bode E."/>
            <person name="Bode H.B."/>
            <person name="Bolten C.J."/>
            <person name="Choudhuri J.V."/>
            <person name="Doss S."/>
            <person name="Elnakady Y.A."/>
            <person name="Frank B."/>
            <person name="Gaigalat L."/>
            <person name="Goesmann A."/>
            <person name="Groeger C."/>
            <person name="Gross F."/>
            <person name="Jelsbak L."/>
            <person name="Jelsbak L."/>
            <person name="Kalinowski J."/>
            <person name="Kegler C."/>
            <person name="Knauber T."/>
            <person name="Konietzny S."/>
            <person name="Kopp M."/>
            <person name="Krause L."/>
            <person name="Krug D."/>
            <person name="Linke B."/>
            <person name="Mahmud T."/>
            <person name="Martinez-Arias R."/>
            <person name="McHardy A.C."/>
            <person name="Merai M."/>
            <person name="Meyer F."/>
            <person name="Mormann S."/>
            <person name="Munoz-Dorado J."/>
            <person name="Perez J."/>
            <person name="Pradella S."/>
            <person name="Rachid S."/>
            <person name="Raddatz G."/>
            <person name="Rosenau F."/>
            <person name="Rueckert C."/>
            <person name="Sasse F."/>
            <person name="Scharfe M."/>
            <person name="Schuster S.C."/>
            <person name="Suen G."/>
            <person name="Treuner-Lange A."/>
            <person name="Velicer G.J."/>
            <person name="Vorholter F.-J."/>
            <person name="Weissman K.J."/>
            <person name="Welch R.D."/>
            <person name="Wenzel S.C."/>
            <person name="Whitworth D.E."/>
            <person name="Wilhelm S."/>
            <person name="Wittmann C."/>
            <person name="Bloecker H."/>
            <person name="Puehler A."/>
            <person name="Mueller R."/>
        </authorList>
    </citation>
    <scope>NUCLEOTIDE SEQUENCE [LARGE SCALE GENOMIC DNA]</scope>
    <source>
        <strain evidence="3">So ce56</strain>
    </source>
</reference>
<dbReference type="KEGG" id="scl:sce1127"/>
<dbReference type="PRINTS" id="PR00778">
    <property type="entry name" value="HTHARSR"/>
</dbReference>
<evidence type="ECO:0000313" key="3">
    <source>
        <dbReference type="Proteomes" id="UP000002139"/>
    </source>
</evidence>
<feature type="domain" description="HTH arsR-type" evidence="1">
    <location>
        <begin position="32"/>
        <end position="129"/>
    </location>
</feature>
<dbReference type="eggNOG" id="COG0640">
    <property type="taxonomic scope" value="Bacteria"/>
</dbReference>
<evidence type="ECO:0000259" key="1">
    <source>
        <dbReference type="PROSITE" id="PS50987"/>
    </source>
</evidence>
<dbReference type="HOGENOM" id="CLU_097806_0_2_7"/>
<accession>A9F0M3</accession>
<keyword evidence="3" id="KW-1185">Reference proteome</keyword>
<dbReference type="AlphaFoldDB" id="A9F0M3"/>
<dbReference type="PANTHER" id="PTHR38600">
    <property type="entry name" value="TRANSCRIPTIONAL REGULATORY PROTEIN"/>
    <property type="match status" value="1"/>
</dbReference>
<proteinExistence type="predicted"/>
<dbReference type="PANTHER" id="PTHR38600:SF2">
    <property type="entry name" value="SLL0088 PROTEIN"/>
    <property type="match status" value="1"/>
</dbReference>
<dbReference type="InterPro" id="IPR011991">
    <property type="entry name" value="ArsR-like_HTH"/>
</dbReference>
<organism evidence="2 3">
    <name type="scientific">Sorangium cellulosum (strain So ce56)</name>
    <name type="common">Polyangium cellulosum (strain So ce56)</name>
    <dbReference type="NCBI Taxonomy" id="448385"/>
    <lineage>
        <taxon>Bacteria</taxon>
        <taxon>Pseudomonadati</taxon>
        <taxon>Myxococcota</taxon>
        <taxon>Polyangia</taxon>
        <taxon>Polyangiales</taxon>
        <taxon>Polyangiaceae</taxon>
        <taxon>Sorangium</taxon>
    </lineage>
</organism>
<evidence type="ECO:0000313" key="2">
    <source>
        <dbReference type="EMBL" id="CAN91284.1"/>
    </source>
</evidence>
<dbReference type="CDD" id="cd00090">
    <property type="entry name" value="HTH_ARSR"/>
    <property type="match status" value="1"/>
</dbReference>
<dbReference type="Pfam" id="PF12840">
    <property type="entry name" value="HTH_20"/>
    <property type="match status" value="1"/>
</dbReference>
<dbReference type="STRING" id="448385.sce1127"/>
<dbReference type="InterPro" id="IPR036388">
    <property type="entry name" value="WH-like_DNA-bd_sf"/>
</dbReference>
<dbReference type="InterPro" id="IPR036390">
    <property type="entry name" value="WH_DNA-bd_sf"/>
</dbReference>